<feature type="domain" description="Myotubularin phosphatase" evidence="2">
    <location>
        <begin position="1"/>
        <end position="247"/>
    </location>
</feature>
<keyword evidence="3" id="KW-1185">Reference proteome</keyword>
<dbReference type="GO" id="GO:0005737">
    <property type="term" value="C:cytoplasm"/>
    <property type="evidence" value="ECO:0007669"/>
    <property type="project" value="TreeGrafter"/>
</dbReference>
<dbReference type="InterPro" id="IPR030564">
    <property type="entry name" value="Myotubularin"/>
</dbReference>
<comment type="similarity">
    <text evidence="1">Belongs to the protein-tyrosine phosphatase family. Non-receptor class myotubularin subfamily.</text>
</comment>
<dbReference type="GO" id="GO:0016020">
    <property type="term" value="C:membrane"/>
    <property type="evidence" value="ECO:0007669"/>
    <property type="project" value="TreeGrafter"/>
</dbReference>
<evidence type="ECO:0000259" key="2">
    <source>
        <dbReference type="PROSITE" id="PS51339"/>
    </source>
</evidence>
<dbReference type="GO" id="GO:0046856">
    <property type="term" value="P:phosphatidylinositol dephosphorylation"/>
    <property type="evidence" value="ECO:0007669"/>
    <property type="project" value="TreeGrafter"/>
</dbReference>
<gene>
    <name evidence="4" type="primary">LOC115230915</name>
</gene>
<dbReference type="InterPro" id="IPR010569">
    <property type="entry name" value="Myotubularin-like_Pase_dom"/>
</dbReference>
<name>A0A6P7U7B2_9MOLL</name>
<evidence type="ECO:0000313" key="4">
    <source>
        <dbReference type="RefSeq" id="XP_029656881.2"/>
    </source>
</evidence>
<reference evidence="4" key="1">
    <citation type="submission" date="2025-08" db="UniProtKB">
        <authorList>
            <consortium name="RefSeq"/>
        </authorList>
    </citation>
    <scope>IDENTIFICATION</scope>
</reference>
<dbReference type="InterPro" id="IPR029021">
    <property type="entry name" value="Prot-tyrosine_phosphatase-like"/>
</dbReference>
<evidence type="ECO:0000256" key="1">
    <source>
        <dbReference type="ARBA" id="ARBA00007471"/>
    </source>
</evidence>
<dbReference type="PROSITE" id="PS51339">
    <property type="entry name" value="PPASE_MYOTUBULARIN"/>
    <property type="match status" value="1"/>
</dbReference>
<dbReference type="Proteomes" id="UP000515154">
    <property type="component" value="Unplaced"/>
</dbReference>
<sequence length="364" mass="41903">MTYCSKDFWNKDMCWLSYLEETKWLSYVQRCLKQAVRIVKMMTCEKTSVILKEPKSRDISCLLSCLVQLLFDRHYRTILGFQSLIQREWVSMGHPFQERCGFVNVPGSESPVFLLFLDCVWQLTIQFPVQFEFTETYLTVLWDSLHTGLFGTFLFSCQHQHVPENCKSMNQRCGNSATNISESCLPSIWRMLANANHKTLFYNPLYVIYNSQICCDLANSIKETYVSMKDQILYPQISLTKLWAQCYIRWLFPGQINAGGKISVYLQQCLLVEEIFTLQNQISSLSKGEASKKSFPDSNLVFASSLADVTSKITSSFPFSDRRRICMYANDSSLPHLSLNIYKQSSKIISPSIQVTTAEKSADQ</sequence>
<evidence type="ECO:0000313" key="3">
    <source>
        <dbReference type="Proteomes" id="UP000515154"/>
    </source>
</evidence>
<organism evidence="3 4">
    <name type="scientific">Octopus sinensis</name>
    <name type="common">East Asian common octopus</name>
    <dbReference type="NCBI Taxonomy" id="2607531"/>
    <lineage>
        <taxon>Eukaryota</taxon>
        <taxon>Metazoa</taxon>
        <taxon>Spiralia</taxon>
        <taxon>Lophotrochozoa</taxon>
        <taxon>Mollusca</taxon>
        <taxon>Cephalopoda</taxon>
        <taxon>Coleoidea</taxon>
        <taxon>Octopodiformes</taxon>
        <taxon>Octopoda</taxon>
        <taxon>Incirrata</taxon>
        <taxon>Octopodidae</taxon>
        <taxon>Octopus</taxon>
    </lineage>
</organism>
<accession>A0A6P7U7B2</accession>
<dbReference type="Pfam" id="PF06602">
    <property type="entry name" value="Myotub-related"/>
    <property type="match status" value="1"/>
</dbReference>
<dbReference type="KEGG" id="osn:115230915"/>
<dbReference type="Pfam" id="PF12578">
    <property type="entry name" value="3-PAP"/>
    <property type="match status" value="1"/>
</dbReference>
<protein>
    <submittedName>
        <fullName evidence="4">Myotubularin-related protein 10-A</fullName>
    </submittedName>
</protein>
<dbReference type="InterPro" id="IPR022587">
    <property type="entry name" value="MTMR12-like_C"/>
</dbReference>
<dbReference type="PANTHER" id="PTHR10807:SF110">
    <property type="entry name" value="FI17948P1"/>
    <property type="match status" value="1"/>
</dbReference>
<dbReference type="SUPFAM" id="SSF52799">
    <property type="entry name" value="(Phosphotyrosine protein) phosphatases II"/>
    <property type="match status" value="1"/>
</dbReference>
<dbReference type="PANTHER" id="PTHR10807">
    <property type="entry name" value="MYOTUBULARIN-RELATED"/>
    <property type="match status" value="1"/>
</dbReference>
<proteinExistence type="inferred from homology"/>
<dbReference type="RefSeq" id="XP_029656881.2">
    <property type="nucleotide sequence ID" value="XM_029801021.2"/>
</dbReference>
<dbReference type="AlphaFoldDB" id="A0A6P7U7B2"/>